<gene>
    <name evidence="2" type="ORF">ENN04_08135</name>
</gene>
<protein>
    <submittedName>
        <fullName evidence="2">Uncharacterized protein</fullName>
    </submittedName>
</protein>
<evidence type="ECO:0000256" key="1">
    <source>
        <dbReference type="SAM" id="Phobius"/>
    </source>
</evidence>
<feature type="transmembrane region" description="Helical" evidence="1">
    <location>
        <begin position="67"/>
        <end position="85"/>
    </location>
</feature>
<name>A0A7C5SZE2_9AQUI</name>
<organism evidence="2">
    <name type="scientific">Thermocrinis ruber</name>
    <dbReference type="NCBI Taxonomy" id="75906"/>
    <lineage>
        <taxon>Bacteria</taxon>
        <taxon>Pseudomonadati</taxon>
        <taxon>Aquificota</taxon>
        <taxon>Aquificia</taxon>
        <taxon>Aquificales</taxon>
        <taxon>Aquificaceae</taxon>
        <taxon>Thermocrinis</taxon>
    </lineage>
</organism>
<keyword evidence="1" id="KW-1133">Transmembrane helix</keyword>
<comment type="caution">
    <text evidence="2">The sequence shown here is derived from an EMBL/GenBank/DDBJ whole genome shotgun (WGS) entry which is preliminary data.</text>
</comment>
<feature type="transmembrane region" description="Helical" evidence="1">
    <location>
        <begin position="37"/>
        <end position="61"/>
    </location>
</feature>
<reference evidence="2" key="1">
    <citation type="journal article" date="2020" name="mSystems">
        <title>Genome- and Community-Level Interaction Insights into Carbon Utilization and Element Cycling Functions of Hydrothermarchaeota in Hydrothermal Sediment.</title>
        <authorList>
            <person name="Zhou Z."/>
            <person name="Liu Y."/>
            <person name="Xu W."/>
            <person name="Pan J."/>
            <person name="Luo Z.H."/>
            <person name="Li M."/>
        </authorList>
    </citation>
    <scope>NUCLEOTIDE SEQUENCE [LARGE SCALE GENOMIC DNA]</scope>
    <source>
        <strain evidence="2">SpSt-114</strain>
    </source>
</reference>
<keyword evidence="1" id="KW-0812">Transmembrane</keyword>
<dbReference type="EMBL" id="DSAC01000100">
    <property type="protein sequence ID" value="HHO74580.1"/>
    <property type="molecule type" value="Genomic_DNA"/>
</dbReference>
<proteinExistence type="predicted"/>
<keyword evidence="1" id="KW-0472">Membrane</keyword>
<feature type="transmembrane region" description="Helical" evidence="1">
    <location>
        <begin position="6"/>
        <end position="30"/>
    </location>
</feature>
<accession>A0A7C5SZE2</accession>
<evidence type="ECO:0000313" key="2">
    <source>
        <dbReference type="EMBL" id="HHO74580.1"/>
    </source>
</evidence>
<dbReference type="AlphaFoldDB" id="A0A7C5SZE2"/>
<sequence>MEKQELSHILVILAGLLRAVGIACMIALIFMGARLRYIFLIALLTVGGIFTTVLSFLLGILSFTHAIIYEAIVIFINVLVFFHAYREKKNLPPPKPSETTRCVVCSAYIKPNQEYFVLRCGESYLYFDAEEHLKRFLENIEEYKKFRNLQIKEPECYYIHSKRLWVDLKQKEVGVSKPN</sequence>